<dbReference type="InterPro" id="IPR010049">
    <property type="entry name" value="MTA_SAH_Nsdase"/>
</dbReference>
<evidence type="ECO:0000256" key="5">
    <source>
        <dbReference type="ARBA" id="ARBA00023167"/>
    </source>
</evidence>
<evidence type="ECO:0000313" key="7">
    <source>
        <dbReference type="EMBL" id="VZR97909.1"/>
    </source>
</evidence>
<protein>
    <recommendedName>
        <fullName evidence="2">adenosylhomocysteine nucleosidase</fullName>
        <ecNumber evidence="2">3.2.2.9</ecNumber>
    </recommendedName>
</protein>
<evidence type="ECO:0000256" key="2">
    <source>
        <dbReference type="ARBA" id="ARBA00011974"/>
    </source>
</evidence>
<evidence type="ECO:0000256" key="3">
    <source>
        <dbReference type="ARBA" id="ARBA00022605"/>
    </source>
</evidence>
<reference evidence="7" key="1">
    <citation type="submission" date="2019-11" db="EMBL/GenBank/DDBJ databases">
        <authorList>
            <person name="Falquet L."/>
            <person name="Falquet L."/>
        </authorList>
    </citation>
    <scope>NUCLEOTIDE SEQUENCE</scope>
    <source>
        <strain evidence="7">8756-13</strain>
    </source>
</reference>
<accession>A0A654IKJ6</accession>
<dbReference type="CDD" id="cd09008">
    <property type="entry name" value="MTAN"/>
    <property type="match status" value="1"/>
</dbReference>
<keyword evidence="7" id="KW-0326">Glycosidase</keyword>
<dbReference type="PANTHER" id="PTHR46832">
    <property type="entry name" value="5'-METHYLTHIOADENOSINE/S-ADENOSYLHOMOCYSTEINE NUCLEOSIDASE"/>
    <property type="match status" value="1"/>
</dbReference>
<dbReference type="GO" id="GO:0009164">
    <property type="term" value="P:nucleoside catabolic process"/>
    <property type="evidence" value="ECO:0007669"/>
    <property type="project" value="InterPro"/>
</dbReference>
<evidence type="ECO:0000256" key="4">
    <source>
        <dbReference type="ARBA" id="ARBA00022801"/>
    </source>
</evidence>
<dbReference type="GO" id="GO:0019284">
    <property type="term" value="P:L-methionine salvage from S-adenosylmethionine"/>
    <property type="evidence" value="ECO:0007669"/>
    <property type="project" value="TreeGrafter"/>
</dbReference>
<sequence length="220" mass="25366">MKLVISAMYEELEYSLKKTNAKLIIDNDILKLYQYQNILLCISKIGLVNASCSLSYILNHYDISEILNIGTCGSLNKNFKQSDIILVNKAYYFSVDVTGFNYSYGQIPKLPKYFLANNNLKLNLDYKISNIASGDIFINKQEHLTNFINKIDDKIDIVDMEACSLFHTAYLYKKPISSIKVISDVMFVNDTNMMQFDQFINKASLIIYQILNDLYFKIKS</sequence>
<dbReference type="UniPathway" id="UPA00904">
    <property type="reaction ID" value="UER00871"/>
</dbReference>
<dbReference type="InterPro" id="IPR000845">
    <property type="entry name" value="Nucleoside_phosphorylase_d"/>
</dbReference>
<dbReference type="AlphaFoldDB" id="A0A654IKJ6"/>
<dbReference type="NCBIfam" id="TIGR01704">
    <property type="entry name" value="MTA_SAH-Nsdase"/>
    <property type="match status" value="1"/>
</dbReference>
<keyword evidence="3" id="KW-0028">Amino-acid biosynthesis</keyword>
<dbReference type="GO" id="GO:0008782">
    <property type="term" value="F:adenosylhomocysteine nucleosidase activity"/>
    <property type="evidence" value="ECO:0007669"/>
    <property type="project" value="UniProtKB-EC"/>
</dbReference>
<dbReference type="GO" id="GO:0008930">
    <property type="term" value="F:methylthioadenosine nucleosidase activity"/>
    <property type="evidence" value="ECO:0007669"/>
    <property type="project" value="InterPro"/>
</dbReference>
<dbReference type="SUPFAM" id="SSF53167">
    <property type="entry name" value="Purine and uridine phosphorylases"/>
    <property type="match status" value="1"/>
</dbReference>
<comment type="pathway">
    <text evidence="1">Amino-acid biosynthesis; L-methionine biosynthesis via salvage pathway; S-methyl-5-thio-alpha-D-ribose 1-phosphate from S-methyl-5'-thioadenosine (hydrolase route): step 1/2.</text>
</comment>
<keyword evidence="5" id="KW-0486">Methionine biosynthesis</keyword>
<organism evidence="7">
    <name type="scientific">Mycoplasma feriruminatoris</name>
    <dbReference type="NCBI Taxonomy" id="1179777"/>
    <lineage>
        <taxon>Bacteria</taxon>
        <taxon>Bacillati</taxon>
        <taxon>Mycoplasmatota</taxon>
        <taxon>Mollicutes</taxon>
        <taxon>Mycoplasmataceae</taxon>
        <taxon>Mycoplasma</taxon>
    </lineage>
</organism>
<feature type="domain" description="Nucleoside phosphorylase" evidence="6">
    <location>
        <begin position="34"/>
        <end position="211"/>
    </location>
</feature>
<dbReference type="InterPro" id="IPR035994">
    <property type="entry name" value="Nucleoside_phosphorylase_sf"/>
</dbReference>
<dbReference type="RefSeq" id="WP_278308103.1">
    <property type="nucleotide sequence ID" value="NZ_CP113500.1"/>
</dbReference>
<proteinExistence type="predicted"/>
<gene>
    <name evidence="7" type="primary">mtnN</name>
    <name evidence="7" type="ORF">MF5295_00529</name>
</gene>
<evidence type="ECO:0000256" key="1">
    <source>
        <dbReference type="ARBA" id="ARBA00004945"/>
    </source>
</evidence>
<dbReference type="EMBL" id="LR739235">
    <property type="protein sequence ID" value="VZR97909.1"/>
    <property type="molecule type" value="Genomic_DNA"/>
</dbReference>
<name>A0A654IKJ6_9MOLU</name>
<dbReference type="PANTHER" id="PTHR46832:SF1">
    <property type="entry name" value="5'-METHYLTHIOADENOSINE_S-ADENOSYLHOMOCYSTEINE NUCLEOSIDASE"/>
    <property type="match status" value="1"/>
</dbReference>
<dbReference type="GO" id="GO:0005829">
    <property type="term" value="C:cytosol"/>
    <property type="evidence" value="ECO:0007669"/>
    <property type="project" value="TreeGrafter"/>
</dbReference>
<dbReference type="Pfam" id="PF01048">
    <property type="entry name" value="PNP_UDP_1"/>
    <property type="match status" value="1"/>
</dbReference>
<dbReference type="Gene3D" id="3.40.50.1580">
    <property type="entry name" value="Nucleoside phosphorylase domain"/>
    <property type="match status" value="1"/>
</dbReference>
<keyword evidence="4 7" id="KW-0378">Hydrolase</keyword>
<dbReference type="EC" id="3.2.2.9" evidence="2"/>
<dbReference type="GO" id="GO:0019509">
    <property type="term" value="P:L-methionine salvage from methylthioadenosine"/>
    <property type="evidence" value="ECO:0007669"/>
    <property type="project" value="UniProtKB-UniPathway"/>
</dbReference>
<evidence type="ECO:0000259" key="6">
    <source>
        <dbReference type="Pfam" id="PF01048"/>
    </source>
</evidence>